<dbReference type="PhylomeDB" id="B4GY02"/>
<feature type="compositionally biased region" description="Polar residues" evidence="1">
    <location>
        <begin position="295"/>
        <end position="312"/>
    </location>
</feature>
<dbReference type="HOGENOM" id="CLU_255594_0_0_1"/>
<sequence length="1386" mass="157601">MGSGKECIAWLSDEATPFAERVEFGLNLWQSVDYTYSNKYEVFIEWLATSLRGNELPVAQLMRLFQLRAQPGMVSQDCKASLVQALLNTIDPAKCQDNTALKLLQSMFNFDLLQDVLRADYTLICRCYGTLFDCQQRCLKLRAEGQVAQEELQTDAEIVVAMIKQLAEIARRSQKVRKLRVCYDELTVRPLVELMLNLKSSCIEEMAGLEKQMQGQFILSRISNQPLHVVLLLLECSVLNSRYDTDLLSQLLTMVLEERAVDGPRHSLTLVAYMLETLRKYDVSLQFPMAKEQPQETNPNPEASSDGENVSTVVLKTKTKAKAKKESEMETEKNGKQTSCLCCMYRSNCCSWSRKHKQHHLRPDLMLLCSALRLNPLLLESSSYQIPIWMMTAPKRSAEEEHLYSAYLVLLLDMFRRLSRSERFIMNLLKSLKDWLAKYQLPSTGVPGKRKREQEPEEGDDLDPEEKRFISLIFAECVPATGSSETSANDEFKHLAHFWPSHSAGAAFSALVGLLKAKPSMVIWKTLLHALMELLQDTPPTDILPANQEFARELIVALLCQYLQGTRLTEHLHLYLEEVDEQMNRTAELLERFGRLLLSQEHNRRSMDAFLECLKWARSYEVLLFHYWTDAKPKTRTQRRRSFLPPDQWRLIQQRVFNFGTTACGQRLHRLELQLVGSGWLAEEALADLVSNQQLHTLSRQQKQLRLQQRLNDLDRDTVMEDAECVELLCLQQLIDYAAVLRTANVKGSLLAKLKLEELPEEAHLAATIHKKAAPGKELKLPPSQQLIEFLQGQHHNELPSKIKFRLWLTLLALYHDLSRSDQQQQAIDVLEQLIDLMHFGQPLPICSHFPQLRELLSLVPTTSATGWKFYETLFSRCIRLHAAGSEAFLASCSQYITEELGGTMKLPAEGLRFLLLAIETTAAATGPHAKHMQRQVQPLLEIFGQIVAHKFRPTKKKETSDYKSFVDETIKSYGTYVSSCINRADKQKKAAASEDAQKATKVEAAQDVQPIDEDFRRICKIYIGHSLNYKNPHALRLLNVAISHRQKLHFDPDEVEFVLSSYWKQLYSDIAAGDIAALDVNCLELAFPLIIGYKTKEDLLVLLRMLTSEVQGLPTPLSPSHRTELQNVLTILSFIAKCSVSTIKGAMINKHFEIVSTNVAGRLKDNTHNSKSFALILLEAQRNLANNRTVPLTNESLEYLFGTMSVVAIDQFIERGGNWNDFNQLYAALTDNCVVLLRQHANLVSDRAGQLSAVCETLVKAIVGYRSGRQRAQDLTELELDGLAELGLKLATVMASIGATQSLPLKRVAPFLLTFTINQMVETERPTTIFEKVKVNMERVCHELIGISDHRSGQFILRHNTTAGTNMYTRLLKDHDKYHKFRGKV</sequence>
<protein>
    <submittedName>
        <fullName evidence="2">GL20167</fullName>
    </submittedName>
</protein>
<name>B4GY02_DROPE</name>
<dbReference type="OMA" id="HNRRTMN"/>
<evidence type="ECO:0000313" key="3">
    <source>
        <dbReference type="Proteomes" id="UP000008744"/>
    </source>
</evidence>
<accession>B4GY02</accession>
<gene>
    <name evidence="2" type="primary">Dper\GL20167</name>
    <name evidence="2" type="ORF">Dper_GL20167</name>
</gene>
<evidence type="ECO:0000313" key="2">
    <source>
        <dbReference type="EMBL" id="EDW27629.1"/>
    </source>
</evidence>
<dbReference type="EMBL" id="CH479196">
    <property type="protein sequence ID" value="EDW27629.1"/>
    <property type="molecule type" value="Genomic_DNA"/>
</dbReference>
<proteinExistence type="predicted"/>
<dbReference type="KEGG" id="dpe:6598144"/>
<reference evidence="2 3" key="1">
    <citation type="journal article" date="2007" name="Nature">
        <title>Evolution of genes and genomes on the Drosophila phylogeny.</title>
        <authorList>
            <consortium name="Drosophila 12 Genomes Consortium"/>
            <person name="Clark A.G."/>
            <person name="Eisen M.B."/>
            <person name="Smith D.R."/>
            <person name="Bergman C.M."/>
            <person name="Oliver B."/>
            <person name="Markow T.A."/>
            <person name="Kaufman T.C."/>
            <person name="Kellis M."/>
            <person name="Gelbart W."/>
            <person name="Iyer V.N."/>
            <person name="Pollard D.A."/>
            <person name="Sackton T.B."/>
            <person name="Larracuente A.M."/>
            <person name="Singh N.D."/>
            <person name="Abad J.P."/>
            <person name="Abt D.N."/>
            <person name="Adryan B."/>
            <person name="Aguade M."/>
            <person name="Akashi H."/>
            <person name="Anderson W.W."/>
            <person name="Aquadro C.F."/>
            <person name="Ardell D.H."/>
            <person name="Arguello R."/>
            <person name="Artieri C.G."/>
            <person name="Barbash D.A."/>
            <person name="Barker D."/>
            <person name="Barsanti P."/>
            <person name="Batterham P."/>
            <person name="Batzoglou S."/>
            <person name="Begun D."/>
            <person name="Bhutkar A."/>
            <person name="Blanco E."/>
            <person name="Bosak S.A."/>
            <person name="Bradley R.K."/>
            <person name="Brand A.D."/>
            <person name="Brent M.R."/>
            <person name="Brooks A.N."/>
            <person name="Brown R.H."/>
            <person name="Butlin R.K."/>
            <person name="Caggese C."/>
            <person name="Calvi B.R."/>
            <person name="Bernardo de Carvalho A."/>
            <person name="Caspi A."/>
            <person name="Castrezana S."/>
            <person name="Celniker S.E."/>
            <person name="Chang J.L."/>
            <person name="Chapple C."/>
            <person name="Chatterji S."/>
            <person name="Chinwalla A."/>
            <person name="Civetta A."/>
            <person name="Clifton S.W."/>
            <person name="Comeron J.M."/>
            <person name="Costello J.C."/>
            <person name="Coyne J.A."/>
            <person name="Daub J."/>
            <person name="David R.G."/>
            <person name="Delcher A.L."/>
            <person name="Delehaunty K."/>
            <person name="Do C.B."/>
            <person name="Ebling H."/>
            <person name="Edwards K."/>
            <person name="Eickbush T."/>
            <person name="Evans J.D."/>
            <person name="Filipski A."/>
            <person name="Findeiss S."/>
            <person name="Freyhult E."/>
            <person name="Fulton L."/>
            <person name="Fulton R."/>
            <person name="Garcia A.C."/>
            <person name="Gardiner A."/>
            <person name="Garfield D.A."/>
            <person name="Garvin B.E."/>
            <person name="Gibson G."/>
            <person name="Gilbert D."/>
            <person name="Gnerre S."/>
            <person name="Godfrey J."/>
            <person name="Good R."/>
            <person name="Gotea V."/>
            <person name="Gravely B."/>
            <person name="Greenberg A.J."/>
            <person name="Griffiths-Jones S."/>
            <person name="Gross S."/>
            <person name="Guigo R."/>
            <person name="Gustafson E.A."/>
            <person name="Haerty W."/>
            <person name="Hahn M.W."/>
            <person name="Halligan D.L."/>
            <person name="Halpern A.L."/>
            <person name="Halter G.M."/>
            <person name="Han M.V."/>
            <person name="Heger A."/>
            <person name="Hillier L."/>
            <person name="Hinrichs A.S."/>
            <person name="Holmes I."/>
            <person name="Hoskins R.A."/>
            <person name="Hubisz M.J."/>
            <person name="Hultmark D."/>
            <person name="Huntley M.A."/>
            <person name="Jaffe D.B."/>
            <person name="Jagadeeshan S."/>
            <person name="Jeck W.R."/>
            <person name="Johnson J."/>
            <person name="Jones C.D."/>
            <person name="Jordan W.C."/>
            <person name="Karpen G.H."/>
            <person name="Kataoka E."/>
            <person name="Keightley P.D."/>
            <person name="Kheradpour P."/>
            <person name="Kirkness E.F."/>
            <person name="Koerich L.B."/>
            <person name="Kristiansen K."/>
            <person name="Kudrna D."/>
            <person name="Kulathinal R.J."/>
            <person name="Kumar S."/>
            <person name="Kwok R."/>
            <person name="Lander E."/>
            <person name="Langley C.H."/>
            <person name="Lapoint R."/>
            <person name="Lazzaro B.P."/>
            <person name="Lee S.J."/>
            <person name="Levesque L."/>
            <person name="Li R."/>
            <person name="Lin C.F."/>
            <person name="Lin M.F."/>
            <person name="Lindblad-Toh K."/>
            <person name="Llopart A."/>
            <person name="Long M."/>
            <person name="Low L."/>
            <person name="Lozovsky E."/>
            <person name="Lu J."/>
            <person name="Luo M."/>
            <person name="Machado C.A."/>
            <person name="Makalowski W."/>
            <person name="Marzo M."/>
            <person name="Matsuda M."/>
            <person name="Matzkin L."/>
            <person name="McAllister B."/>
            <person name="McBride C.S."/>
            <person name="McKernan B."/>
            <person name="McKernan K."/>
            <person name="Mendez-Lago M."/>
            <person name="Minx P."/>
            <person name="Mollenhauer M.U."/>
            <person name="Montooth K."/>
            <person name="Mount S.M."/>
            <person name="Mu X."/>
            <person name="Myers E."/>
            <person name="Negre B."/>
            <person name="Newfeld S."/>
            <person name="Nielsen R."/>
            <person name="Noor M.A."/>
            <person name="O'Grady P."/>
            <person name="Pachter L."/>
            <person name="Papaceit M."/>
            <person name="Parisi M.J."/>
            <person name="Parisi M."/>
            <person name="Parts L."/>
            <person name="Pedersen J.S."/>
            <person name="Pesole G."/>
            <person name="Phillippy A.M."/>
            <person name="Ponting C.P."/>
            <person name="Pop M."/>
            <person name="Porcelli D."/>
            <person name="Powell J.R."/>
            <person name="Prohaska S."/>
            <person name="Pruitt K."/>
            <person name="Puig M."/>
            <person name="Quesneville H."/>
            <person name="Ram K.R."/>
            <person name="Rand D."/>
            <person name="Rasmussen M.D."/>
            <person name="Reed L.K."/>
            <person name="Reenan R."/>
            <person name="Reily A."/>
            <person name="Remington K.A."/>
            <person name="Rieger T.T."/>
            <person name="Ritchie M.G."/>
            <person name="Robin C."/>
            <person name="Rogers Y.H."/>
            <person name="Rohde C."/>
            <person name="Rozas J."/>
            <person name="Rubenfield M.J."/>
            <person name="Ruiz A."/>
            <person name="Russo S."/>
            <person name="Salzberg S.L."/>
            <person name="Sanchez-Gracia A."/>
            <person name="Saranga D.J."/>
            <person name="Sato H."/>
            <person name="Schaeffer S.W."/>
            <person name="Schatz M.C."/>
            <person name="Schlenke T."/>
            <person name="Schwartz R."/>
            <person name="Segarra C."/>
            <person name="Singh R.S."/>
            <person name="Sirot L."/>
            <person name="Sirota M."/>
            <person name="Sisneros N.B."/>
            <person name="Smith C.D."/>
            <person name="Smith T.F."/>
            <person name="Spieth J."/>
            <person name="Stage D.E."/>
            <person name="Stark A."/>
            <person name="Stephan W."/>
            <person name="Strausberg R.L."/>
            <person name="Strempel S."/>
            <person name="Sturgill D."/>
            <person name="Sutton G."/>
            <person name="Sutton G.G."/>
            <person name="Tao W."/>
            <person name="Teichmann S."/>
            <person name="Tobari Y.N."/>
            <person name="Tomimura Y."/>
            <person name="Tsolas J.M."/>
            <person name="Valente V.L."/>
            <person name="Venter E."/>
            <person name="Venter J.C."/>
            <person name="Vicario S."/>
            <person name="Vieira F.G."/>
            <person name="Vilella A.J."/>
            <person name="Villasante A."/>
            <person name="Walenz B."/>
            <person name="Wang J."/>
            <person name="Wasserman M."/>
            <person name="Watts T."/>
            <person name="Wilson D."/>
            <person name="Wilson R.K."/>
            <person name="Wing R.A."/>
            <person name="Wolfner M.F."/>
            <person name="Wong A."/>
            <person name="Wong G.K."/>
            <person name="Wu C.I."/>
            <person name="Wu G."/>
            <person name="Yamamoto D."/>
            <person name="Yang H.P."/>
            <person name="Yang S.P."/>
            <person name="Yorke J.A."/>
            <person name="Yoshida K."/>
            <person name="Zdobnov E."/>
            <person name="Zhang P."/>
            <person name="Zhang Y."/>
            <person name="Zimin A.V."/>
            <person name="Baldwin J."/>
            <person name="Abdouelleil A."/>
            <person name="Abdulkadir J."/>
            <person name="Abebe A."/>
            <person name="Abera B."/>
            <person name="Abreu J."/>
            <person name="Acer S.C."/>
            <person name="Aftuck L."/>
            <person name="Alexander A."/>
            <person name="An P."/>
            <person name="Anderson E."/>
            <person name="Anderson S."/>
            <person name="Arachi H."/>
            <person name="Azer M."/>
            <person name="Bachantsang P."/>
            <person name="Barry A."/>
            <person name="Bayul T."/>
            <person name="Berlin A."/>
            <person name="Bessette D."/>
            <person name="Bloom T."/>
            <person name="Blye J."/>
            <person name="Boguslavskiy L."/>
            <person name="Bonnet C."/>
            <person name="Boukhgalter B."/>
            <person name="Bourzgui I."/>
            <person name="Brown A."/>
            <person name="Cahill P."/>
            <person name="Channer S."/>
            <person name="Cheshatsang Y."/>
            <person name="Chuda L."/>
            <person name="Citroen M."/>
            <person name="Collymore A."/>
            <person name="Cooke P."/>
            <person name="Costello M."/>
            <person name="D'Aco K."/>
            <person name="Daza R."/>
            <person name="De Haan G."/>
            <person name="DeGray S."/>
            <person name="DeMaso C."/>
            <person name="Dhargay N."/>
            <person name="Dooley K."/>
            <person name="Dooley E."/>
            <person name="Doricent M."/>
            <person name="Dorje P."/>
            <person name="Dorjee K."/>
            <person name="Dupes A."/>
            <person name="Elong R."/>
            <person name="Falk J."/>
            <person name="Farina A."/>
            <person name="Faro S."/>
            <person name="Ferguson D."/>
            <person name="Fisher S."/>
            <person name="Foley C.D."/>
            <person name="Franke A."/>
            <person name="Friedrich D."/>
            <person name="Gadbois L."/>
            <person name="Gearin G."/>
            <person name="Gearin C.R."/>
            <person name="Giannoukos G."/>
            <person name="Goode T."/>
            <person name="Graham J."/>
            <person name="Grandbois E."/>
            <person name="Grewal S."/>
            <person name="Gyaltsen K."/>
            <person name="Hafez N."/>
            <person name="Hagos B."/>
            <person name="Hall J."/>
            <person name="Henson C."/>
            <person name="Hollinger A."/>
            <person name="Honan T."/>
            <person name="Huard M.D."/>
            <person name="Hughes L."/>
            <person name="Hurhula B."/>
            <person name="Husby M.E."/>
            <person name="Kamat A."/>
            <person name="Kanga B."/>
            <person name="Kashin S."/>
            <person name="Khazanovich D."/>
            <person name="Kisner P."/>
            <person name="Lance K."/>
            <person name="Lara M."/>
            <person name="Lee W."/>
            <person name="Lennon N."/>
            <person name="Letendre F."/>
            <person name="LeVine R."/>
            <person name="Lipovsky A."/>
            <person name="Liu X."/>
            <person name="Liu J."/>
            <person name="Liu S."/>
            <person name="Lokyitsang T."/>
            <person name="Lokyitsang Y."/>
            <person name="Lubonja R."/>
            <person name="Lui A."/>
            <person name="MacDonald P."/>
            <person name="Magnisalis V."/>
            <person name="Maru K."/>
            <person name="Matthews C."/>
            <person name="McCusker W."/>
            <person name="McDonough S."/>
            <person name="Mehta T."/>
            <person name="Meldrim J."/>
            <person name="Meneus L."/>
            <person name="Mihai O."/>
            <person name="Mihalev A."/>
            <person name="Mihova T."/>
            <person name="Mittelman R."/>
            <person name="Mlenga V."/>
            <person name="Montmayeur A."/>
            <person name="Mulrain L."/>
            <person name="Navidi A."/>
            <person name="Naylor J."/>
            <person name="Negash T."/>
            <person name="Nguyen T."/>
            <person name="Nguyen N."/>
            <person name="Nicol R."/>
            <person name="Norbu C."/>
            <person name="Norbu N."/>
            <person name="Novod N."/>
            <person name="O'Neill B."/>
            <person name="Osman S."/>
            <person name="Markiewicz E."/>
            <person name="Oyono O.L."/>
            <person name="Patti C."/>
            <person name="Phunkhang P."/>
            <person name="Pierre F."/>
            <person name="Priest M."/>
            <person name="Raghuraman S."/>
            <person name="Rege F."/>
            <person name="Reyes R."/>
            <person name="Rise C."/>
            <person name="Rogov P."/>
            <person name="Ross K."/>
            <person name="Ryan E."/>
            <person name="Settipalli S."/>
            <person name="Shea T."/>
            <person name="Sherpa N."/>
            <person name="Shi L."/>
            <person name="Shih D."/>
            <person name="Sparrow T."/>
            <person name="Spaulding J."/>
            <person name="Stalker J."/>
            <person name="Stange-Thomann N."/>
            <person name="Stavropoulos S."/>
            <person name="Stone C."/>
            <person name="Strader C."/>
            <person name="Tesfaye S."/>
            <person name="Thomson T."/>
            <person name="Thoulutsang Y."/>
            <person name="Thoulutsang D."/>
            <person name="Topham K."/>
            <person name="Topping I."/>
            <person name="Tsamla T."/>
            <person name="Vassiliev H."/>
            <person name="Vo A."/>
            <person name="Wangchuk T."/>
            <person name="Wangdi T."/>
            <person name="Weiand M."/>
            <person name="Wilkinson J."/>
            <person name="Wilson A."/>
            <person name="Yadav S."/>
            <person name="Young G."/>
            <person name="Yu Q."/>
            <person name="Zembek L."/>
            <person name="Zhong D."/>
            <person name="Zimmer A."/>
            <person name="Zwirko Z."/>
            <person name="Jaffe D.B."/>
            <person name="Alvarez P."/>
            <person name="Brockman W."/>
            <person name="Butler J."/>
            <person name="Chin C."/>
            <person name="Gnerre S."/>
            <person name="Grabherr M."/>
            <person name="Kleber M."/>
            <person name="Mauceli E."/>
            <person name="MacCallum I."/>
        </authorList>
    </citation>
    <scope>NUCLEOTIDE SEQUENCE [LARGE SCALE GENOMIC DNA]</scope>
    <source>
        <strain evidence="3">MSH-3 / Tucson 14011-0111.49</strain>
    </source>
</reference>
<dbReference type="OrthoDB" id="160374at2759"/>
<feature type="region of interest" description="Disordered" evidence="1">
    <location>
        <begin position="291"/>
        <end position="312"/>
    </location>
</feature>
<evidence type="ECO:0000256" key="1">
    <source>
        <dbReference type="SAM" id="MobiDB-lite"/>
    </source>
</evidence>
<keyword evidence="3" id="KW-1185">Reference proteome</keyword>
<dbReference type="Proteomes" id="UP000008744">
    <property type="component" value="Unassembled WGS sequence"/>
</dbReference>
<organism evidence="3">
    <name type="scientific">Drosophila persimilis</name>
    <name type="common">Fruit fly</name>
    <dbReference type="NCBI Taxonomy" id="7234"/>
    <lineage>
        <taxon>Eukaryota</taxon>
        <taxon>Metazoa</taxon>
        <taxon>Ecdysozoa</taxon>
        <taxon>Arthropoda</taxon>
        <taxon>Hexapoda</taxon>
        <taxon>Insecta</taxon>
        <taxon>Pterygota</taxon>
        <taxon>Neoptera</taxon>
        <taxon>Endopterygota</taxon>
        <taxon>Diptera</taxon>
        <taxon>Brachycera</taxon>
        <taxon>Muscomorpha</taxon>
        <taxon>Ephydroidea</taxon>
        <taxon>Drosophilidae</taxon>
        <taxon>Drosophila</taxon>
        <taxon>Sophophora</taxon>
    </lineage>
</organism>
<dbReference type="eggNOG" id="ENOG502S651">
    <property type="taxonomic scope" value="Eukaryota"/>
</dbReference>